<accession>A0A378QN42</accession>
<evidence type="ECO:0000313" key="2">
    <source>
        <dbReference type="Proteomes" id="UP000255193"/>
    </source>
</evidence>
<organism evidence="1 2">
    <name type="scientific">Faucicola atlantae</name>
    <dbReference type="NCBI Taxonomy" id="34059"/>
    <lineage>
        <taxon>Bacteria</taxon>
        <taxon>Pseudomonadati</taxon>
        <taxon>Pseudomonadota</taxon>
        <taxon>Gammaproteobacteria</taxon>
        <taxon>Moraxellales</taxon>
        <taxon>Moraxellaceae</taxon>
        <taxon>Faucicola</taxon>
    </lineage>
</organism>
<evidence type="ECO:0000313" key="1">
    <source>
        <dbReference type="EMBL" id="STZ01724.1"/>
    </source>
</evidence>
<gene>
    <name evidence="1" type="ORF">NCTC11091_02197</name>
</gene>
<proteinExistence type="predicted"/>
<sequence>MSIIDTIIGLNKDLKENRISFHQYRSAVSGVALNIQQLINYDGDIYHLVDSWFEIIEYCYFEEDWNKYALEIGNFLIQGMNDFPNQIFLPQTSEFIRNHKVSL</sequence>
<reference evidence="1 2" key="1">
    <citation type="submission" date="2018-06" db="EMBL/GenBank/DDBJ databases">
        <authorList>
            <consortium name="Pathogen Informatics"/>
            <person name="Doyle S."/>
        </authorList>
    </citation>
    <scope>NUCLEOTIDE SEQUENCE [LARGE SCALE GENOMIC DNA]</scope>
    <source>
        <strain evidence="1 2">NCTC11091</strain>
    </source>
</reference>
<dbReference type="AlphaFoldDB" id="A0A378QN42"/>
<dbReference type="RefSeq" id="WP_245945395.1">
    <property type="nucleotide sequence ID" value="NZ_MXAO01000017.1"/>
</dbReference>
<protein>
    <submittedName>
        <fullName evidence="1">Uncharacterized protein</fullName>
    </submittedName>
</protein>
<dbReference type="EMBL" id="UGQA01000006">
    <property type="protein sequence ID" value="STZ01724.1"/>
    <property type="molecule type" value="Genomic_DNA"/>
</dbReference>
<dbReference type="Proteomes" id="UP000255193">
    <property type="component" value="Unassembled WGS sequence"/>
</dbReference>
<name>A0A378QN42_9GAMM</name>